<dbReference type="InterPro" id="IPR005901">
    <property type="entry name" value="GLPGLI"/>
</dbReference>
<protein>
    <submittedName>
        <fullName evidence="1">GLPGLI family protein</fullName>
    </submittedName>
</protein>
<dbReference type="Proteomes" id="UP000817854">
    <property type="component" value="Unassembled WGS sequence"/>
</dbReference>
<accession>A0ABX0IU38</accession>
<dbReference type="EMBL" id="VEVQ02000007">
    <property type="protein sequence ID" value="NHN26344.1"/>
    <property type="molecule type" value="Genomic_DNA"/>
</dbReference>
<sequence length="245" mass="29096">MRYLFFLLFTVLNFAQEKATLMTYEVTYNTELPTTKNGYLYISNDQKKTIYYTENINKNNESKEENIDVALKFESGKKQFNYFDYQKDTLITRDDILKESVLIKEMIPDLYWNLLDETITTNNVVLNKATCYFRGRNYIAYYSTNIPIKAGPWKFQGLPGVIYTISDETKRYNWVLKKIESTEYNFSSEMSNTEAEIISIKEYAKRKFSSQDLDEKIISRLPRGVKIVDQKTFRTGFEIKFEWEE</sequence>
<reference evidence="1" key="1">
    <citation type="submission" date="2019-05" db="EMBL/GenBank/DDBJ databases">
        <authorList>
            <person name="Lianzixin W."/>
        </authorList>
    </citation>
    <scope>NUCLEOTIDE SEQUENCE</scope>
    <source>
        <strain evidence="1">EC11</strain>
    </source>
</reference>
<proteinExistence type="predicted"/>
<dbReference type="NCBIfam" id="TIGR01200">
    <property type="entry name" value="GLPGLI"/>
    <property type="match status" value="1"/>
</dbReference>
<dbReference type="RefSeq" id="WP_140962675.1">
    <property type="nucleotide sequence ID" value="NZ_VEVQ02000007.1"/>
</dbReference>
<organism evidence="1 2">
    <name type="scientific">Flavobacterium jejuense</name>
    <dbReference type="NCBI Taxonomy" id="1544455"/>
    <lineage>
        <taxon>Bacteria</taxon>
        <taxon>Pseudomonadati</taxon>
        <taxon>Bacteroidota</taxon>
        <taxon>Flavobacteriia</taxon>
        <taxon>Flavobacteriales</taxon>
        <taxon>Flavobacteriaceae</taxon>
        <taxon>Flavobacterium</taxon>
    </lineage>
</organism>
<keyword evidence="2" id="KW-1185">Reference proteome</keyword>
<evidence type="ECO:0000313" key="2">
    <source>
        <dbReference type="Proteomes" id="UP000817854"/>
    </source>
</evidence>
<gene>
    <name evidence="1" type="ORF">FIA58_011700</name>
</gene>
<name>A0ABX0IU38_9FLAO</name>
<reference evidence="1" key="2">
    <citation type="submission" date="2020-02" db="EMBL/GenBank/DDBJ databases">
        <title>Flavobacterium profundi sp. nov., isolated from a deep-sea seamount.</title>
        <authorList>
            <person name="Zhang D.-C."/>
        </authorList>
    </citation>
    <scope>NUCLEOTIDE SEQUENCE</scope>
    <source>
        <strain evidence="1">EC11</strain>
    </source>
</reference>
<comment type="caution">
    <text evidence="1">The sequence shown here is derived from an EMBL/GenBank/DDBJ whole genome shotgun (WGS) entry which is preliminary data.</text>
</comment>
<evidence type="ECO:0000313" key="1">
    <source>
        <dbReference type="EMBL" id="NHN26344.1"/>
    </source>
</evidence>